<comment type="similarity">
    <text evidence="2">Belongs to the AB hydrolase superfamily. Epoxide hydrolase family.</text>
</comment>
<dbReference type="Proteomes" id="UP000091956">
    <property type="component" value="Unassembled WGS sequence"/>
</dbReference>
<keyword evidence="1" id="KW-0378">Hydrolase</keyword>
<feature type="domain" description="AB hydrolase-1" evidence="3">
    <location>
        <begin position="41"/>
        <end position="319"/>
    </location>
</feature>
<proteinExistence type="inferred from homology"/>
<dbReference type="PANTHER" id="PTHR43329">
    <property type="entry name" value="EPOXIDE HYDROLASE"/>
    <property type="match status" value="1"/>
</dbReference>
<reference evidence="4 5" key="1">
    <citation type="submission" date="2016-03" db="EMBL/GenBank/DDBJ databases">
        <title>Comparative genomics of Pseudogymnoascus destructans, the fungus causing white-nose syndrome of bats.</title>
        <authorList>
            <person name="Palmer J.M."/>
            <person name="Drees K.P."/>
            <person name="Foster J.T."/>
            <person name="Lindner D.L."/>
        </authorList>
    </citation>
    <scope>NUCLEOTIDE SEQUENCE [LARGE SCALE GENOMIC DNA]</scope>
    <source>
        <strain evidence="4 5">UAMH 10579</strain>
    </source>
</reference>
<dbReference type="RefSeq" id="XP_018127577.1">
    <property type="nucleotide sequence ID" value="XM_018277968.2"/>
</dbReference>
<dbReference type="GO" id="GO:0016787">
    <property type="term" value="F:hydrolase activity"/>
    <property type="evidence" value="ECO:0007669"/>
    <property type="project" value="UniProtKB-KW"/>
</dbReference>
<dbReference type="EMBL" id="KV460249">
    <property type="protein sequence ID" value="OBT93844.1"/>
    <property type="molecule type" value="Genomic_DNA"/>
</dbReference>
<dbReference type="Pfam" id="PF00561">
    <property type="entry name" value="Abhydrolase_1"/>
    <property type="match status" value="1"/>
</dbReference>
<name>A0A1B8GDD1_9PEZI</name>
<evidence type="ECO:0000256" key="2">
    <source>
        <dbReference type="ARBA" id="ARBA00038334"/>
    </source>
</evidence>
<accession>A0A1B8GDD1</accession>
<sequence>MSSSLPPLPLSAFATPHTFNPPSNSRIAYHLFTPPSPPKGTILLLHGFPDLPAGYRHQIPALLALGLRVLLPALPGYHPSAAPTDLAPYTLRSISRDLAALAAHLGCSEGGVYVLGHDWGGALAWRLALWEPQLVRGMVVVCTPFDSPKPGSPYVPIEDLVAGPLPQFAYQLTLASGEVERKVRSLEEVRGFLNAVYGGRSREGKFGFDATGGVDWGLILSGGLARTTLMSEAELEYYARTYAAGGGMRGPLNWYRTRKLNWEDDKEIKWDGKMKVPTLFLQASNDMALPVWMAKGMGRHFEDLKTVQVPGTHWVLVQKAEECNNHIGAFLSGQMAKEKAAESKL</sequence>
<evidence type="ECO:0000313" key="5">
    <source>
        <dbReference type="Proteomes" id="UP000091956"/>
    </source>
</evidence>
<dbReference type="GeneID" id="28841933"/>
<evidence type="ECO:0000256" key="1">
    <source>
        <dbReference type="ARBA" id="ARBA00022801"/>
    </source>
</evidence>
<organism evidence="4 5">
    <name type="scientific">Pseudogymnoascus verrucosus</name>
    <dbReference type="NCBI Taxonomy" id="342668"/>
    <lineage>
        <taxon>Eukaryota</taxon>
        <taxon>Fungi</taxon>
        <taxon>Dikarya</taxon>
        <taxon>Ascomycota</taxon>
        <taxon>Pezizomycotina</taxon>
        <taxon>Leotiomycetes</taxon>
        <taxon>Thelebolales</taxon>
        <taxon>Thelebolaceae</taxon>
        <taxon>Pseudogymnoascus</taxon>
    </lineage>
</organism>
<dbReference type="InterPro" id="IPR000639">
    <property type="entry name" value="Epox_hydrolase-like"/>
</dbReference>
<gene>
    <name evidence="4" type="ORF">VE01_08547</name>
</gene>
<dbReference type="AlphaFoldDB" id="A0A1B8GDD1"/>
<dbReference type="InterPro" id="IPR000073">
    <property type="entry name" value="AB_hydrolase_1"/>
</dbReference>
<reference evidence="5" key="2">
    <citation type="journal article" date="2018" name="Nat. Commun.">
        <title>Extreme sensitivity to ultraviolet light in the fungal pathogen causing white-nose syndrome of bats.</title>
        <authorList>
            <person name="Palmer J.M."/>
            <person name="Drees K.P."/>
            <person name="Foster J.T."/>
            <person name="Lindner D.L."/>
        </authorList>
    </citation>
    <scope>NUCLEOTIDE SEQUENCE [LARGE SCALE GENOMIC DNA]</scope>
    <source>
        <strain evidence="5">UAMH 10579</strain>
    </source>
</reference>
<dbReference type="Gene3D" id="3.40.50.1820">
    <property type="entry name" value="alpha/beta hydrolase"/>
    <property type="match status" value="1"/>
</dbReference>
<dbReference type="SUPFAM" id="SSF53474">
    <property type="entry name" value="alpha/beta-Hydrolases"/>
    <property type="match status" value="1"/>
</dbReference>
<keyword evidence="5" id="KW-1185">Reference proteome</keyword>
<dbReference type="InterPro" id="IPR029058">
    <property type="entry name" value="AB_hydrolase_fold"/>
</dbReference>
<dbReference type="STRING" id="342668.A0A1B8GDD1"/>
<protein>
    <recommendedName>
        <fullName evidence="3">AB hydrolase-1 domain-containing protein</fullName>
    </recommendedName>
</protein>
<dbReference type="PRINTS" id="PR00412">
    <property type="entry name" value="EPOXHYDRLASE"/>
</dbReference>
<evidence type="ECO:0000313" key="4">
    <source>
        <dbReference type="EMBL" id="OBT93844.1"/>
    </source>
</evidence>
<evidence type="ECO:0000259" key="3">
    <source>
        <dbReference type="Pfam" id="PF00561"/>
    </source>
</evidence>
<dbReference type="OrthoDB" id="408373at2759"/>